<dbReference type="InterPro" id="IPR021655">
    <property type="entry name" value="Put_metal-bd"/>
</dbReference>
<dbReference type="Pfam" id="PF09136">
    <property type="entry name" value="Glucodextran_B"/>
    <property type="match status" value="1"/>
</dbReference>
<evidence type="ECO:0000313" key="3">
    <source>
        <dbReference type="Proteomes" id="UP000218542"/>
    </source>
</evidence>
<accession>A0A286TUM6</accession>
<dbReference type="AlphaFoldDB" id="A0A286TUM6"/>
<organism evidence="2 3">
    <name type="scientific">Candidatus Scalindua japonica</name>
    <dbReference type="NCBI Taxonomy" id="1284222"/>
    <lineage>
        <taxon>Bacteria</taxon>
        <taxon>Pseudomonadati</taxon>
        <taxon>Planctomycetota</taxon>
        <taxon>Candidatus Brocadiia</taxon>
        <taxon>Candidatus Brocadiales</taxon>
        <taxon>Candidatus Scalinduaceae</taxon>
        <taxon>Candidatus Scalindua</taxon>
    </lineage>
</organism>
<protein>
    <recommendedName>
        <fullName evidence="4">HYR domain-containing protein</fullName>
    </recommendedName>
</protein>
<evidence type="ECO:0000313" key="2">
    <source>
        <dbReference type="EMBL" id="GAX59551.1"/>
    </source>
</evidence>
<dbReference type="InterPro" id="IPR013783">
    <property type="entry name" value="Ig-like_fold"/>
</dbReference>
<feature type="region of interest" description="Disordered" evidence="1">
    <location>
        <begin position="153"/>
        <end position="185"/>
    </location>
</feature>
<name>A0A286TUM6_9BACT</name>
<dbReference type="Gene3D" id="2.60.40.10">
    <property type="entry name" value="Immunoglobulins"/>
    <property type="match status" value="1"/>
</dbReference>
<dbReference type="EMBL" id="BAOS01000004">
    <property type="protein sequence ID" value="GAX59551.1"/>
    <property type="molecule type" value="Genomic_DNA"/>
</dbReference>
<keyword evidence="3" id="KW-1185">Reference proteome</keyword>
<evidence type="ECO:0008006" key="4">
    <source>
        <dbReference type="Google" id="ProtNLM"/>
    </source>
</evidence>
<dbReference type="Pfam" id="PF11617">
    <property type="entry name" value="Cu-binding_MopE"/>
    <property type="match status" value="2"/>
</dbReference>
<dbReference type="Proteomes" id="UP000218542">
    <property type="component" value="Unassembled WGS sequence"/>
</dbReference>
<comment type="caution">
    <text evidence="2">The sequence shown here is derived from an EMBL/GenBank/DDBJ whole genome shotgun (WGS) entry which is preliminary data.</text>
</comment>
<dbReference type="OrthoDB" id="2972467at2"/>
<sequence length="440" mass="46118">MSNTDVSGTNPESLTIGNYQLVSKTRAGRTDYDYTFRADITNAGTEDALSVSADLTSLVATTTVIEGHLTFSDITAGATDTFTVRVDRRYPYNEANLSWAIDATFAGGGADDDGDGHIAVEDGGDDCDDTNPNIHPGAAEVCDGLDNDCDGQEDDGLTIDSDGDGHTTKGSCSSTKDDCDDSNPEVYPGATEILNNGIDDNCNGEVDEDTVPPKVTITSPITFTTVGSSPITVEGTVVDPDATLTVNGVNASIGGGTFSVDGITLKEGGNIITATAIDTANNVGTAHVNIHFDSTPPNENITFPQDGYVATASPITVTGSINDIVKGTVNVNNATVEVNGISASVSNNTFKFSFPETTGDFTFDFTFEATYSVTVPAEARIVLMHFLSRHLDSTTARSMALKLQNLQGRALEGISDRLKADIVNFIPLIDSNSGDLSDNK</sequence>
<reference evidence="2 3" key="1">
    <citation type="journal article" date="2017" name="Environ. Microbiol. Rep.">
        <title>Genetic diversity of marine anaerobic ammonium-oxidizing bacteria as revealed by genomic and proteomic analyses of 'Candidatus Scalindua japonica'.</title>
        <authorList>
            <person name="Oshiki M."/>
            <person name="Mizuto K."/>
            <person name="Kimura Z."/>
            <person name="Kindaichi T."/>
            <person name="Satoh H."/>
            <person name="Okabe S."/>
        </authorList>
    </citation>
    <scope>NUCLEOTIDE SEQUENCE [LARGE SCALE GENOMIC DNA]</scope>
    <source>
        <strain evidence="3">husup-a2</strain>
    </source>
</reference>
<proteinExistence type="predicted"/>
<dbReference type="RefSeq" id="WP_096892685.1">
    <property type="nucleotide sequence ID" value="NZ_BAOS01000004.1"/>
</dbReference>
<evidence type="ECO:0000256" key="1">
    <source>
        <dbReference type="SAM" id="MobiDB-lite"/>
    </source>
</evidence>
<gene>
    <name evidence="2" type="ORF">SCALIN_C04_0039</name>
</gene>